<organism evidence="13 14">
    <name type="scientific">Kitasatospora albolonga</name>
    <dbReference type="NCBI Taxonomy" id="68173"/>
    <lineage>
        <taxon>Bacteria</taxon>
        <taxon>Bacillati</taxon>
        <taxon>Actinomycetota</taxon>
        <taxon>Actinomycetes</taxon>
        <taxon>Kitasatosporales</taxon>
        <taxon>Streptomycetaceae</taxon>
        <taxon>Kitasatospora</taxon>
    </lineage>
</organism>
<dbReference type="PROSITE" id="PS00510">
    <property type="entry name" value="MALATE_SYNTHASE"/>
    <property type="match status" value="1"/>
</dbReference>
<keyword evidence="14" id="KW-1185">Reference proteome</keyword>
<dbReference type="InterPro" id="IPR048356">
    <property type="entry name" value="MS_N"/>
</dbReference>
<evidence type="ECO:0000256" key="6">
    <source>
        <dbReference type="ARBA" id="ARBA00047918"/>
    </source>
</evidence>
<dbReference type="Pfam" id="PF20659">
    <property type="entry name" value="MS_C"/>
    <property type="match status" value="1"/>
</dbReference>
<accession>A0ABC8C057</accession>
<dbReference type="InterPro" id="IPR046363">
    <property type="entry name" value="MS_N_TIM-barrel_dom"/>
</dbReference>
<feature type="domain" description="Malate synthase TIM barrel" evidence="10">
    <location>
        <begin position="165"/>
        <end position="412"/>
    </location>
</feature>
<dbReference type="Pfam" id="PF20656">
    <property type="entry name" value="MS_N"/>
    <property type="match status" value="1"/>
</dbReference>
<gene>
    <name evidence="13" type="ORF">B7C62_30640</name>
</gene>
<evidence type="ECO:0000256" key="3">
    <source>
        <dbReference type="ARBA" id="ARBA00022435"/>
    </source>
</evidence>
<dbReference type="GO" id="GO:0006097">
    <property type="term" value="P:glyoxylate cycle"/>
    <property type="evidence" value="ECO:0007669"/>
    <property type="project" value="UniProtKB-KW"/>
</dbReference>
<comment type="pathway">
    <text evidence="9">Carbohydrate metabolism; glyoxylate cycle; (S)-malate from isocitrate: step 2/2.</text>
</comment>
<evidence type="ECO:0000259" key="11">
    <source>
        <dbReference type="Pfam" id="PF20656"/>
    </source>
</evidence>
<evidence type="ECO:0000313" key="14">
    <source>
        <dbReference type="Proteomes" id="UP000192251"/>
    </source>
</evidence>
<keyword evidence="4 9" id="KW-0816">Tricarboxylic acid cycle</keyword>
<evidence type="ECO:0000259" key="10">
    <source>
        <dbReference type="Pfam" id="PF01274"/>
    </source>
</evidence>
<dbReference type="SUPFAM" id="SSF51645">
    <property type="entry name" value="Malate synthase G"/>
    <property type="match status" value="1"/>
</dbReference>
<dbReference type="Gene3D" id="3.20.20.360">
    <property type="entry name" value="Malate synthase, domain 3"/>
    <property type="match status" value="1"/>
</dbReference>
<keyword evidence="3 9" id="KW-0329">Glyoxylate bypass</keyword>
<proteinExistence type="inferred from homology"/>
<dbReference type="PANTHER" id="PTHR42902">
    <property type="entry name" value="MALATE SYNTHASE"/>
    <property type="match status" value="1"/>
</dbReference>
<dbReference type="InterPro" id="IPR019830">
    <property type="entry name" value="Malate_synthase_CS"/>
</dbReference>
<sequence length="539" mass="60011">MSAPAPSTLAIVDAEPLPRQEEVLTDAALAFVAELHRQFTPRRNELLARRTERRAEIARTSTLDFLPETAAVRADDSWKVAPAPAALNDRRVEITGPTDRKMTINALNSGARIWLADFEDASAPTWENVILGQLNLTDAYERRIDFTDPKSGKSYALKPADELATVVTRPRGWHLDERHLQLDGVPVPGALVDFGLYFFHNAQRLIDLGKGPYFYLPKTESHLEARLWNDIFVFAQDYVGIPQGTVRATVLIETITAAYEMEEILYELRDHASGLNAGRWDYLFSIVKNFRDGGAKFVLPDRNAVTMTAPFMRAYTELLVRTCHKRGAHAIGGMAAFIPSRRDAEVNKVAFEKVKADKDREANDGFDGSWVAHPDLVPIALASFDAVLGEKPNQKDRLREDVSVAAGDLIAIDTLDAKPTYEGLRNAVAVGIRYIEAWLRGLGAVAIFNLMEDAATAEISRSQIWQWINADVVFENGEHATAELARKVAAEELAAIRAEIGEETFTAGKWQQAHDLLLQVSLDQDYADFLTLPAYEQLR</sequence>
<dbReference type="InterPro" id="IPR001465">
    <property type="entry name" value="Malate_synthase_TIM"/>
</dbReference>
<dbReference type="PANTHER" id="PTHR42902:SF1">
    <property type="entry name" value="MALATE SYNTHASE 1-RELATED"/>
    <property type="match status" value="1"/>
</dbReference>
<dbReference type="FunFam" id="3.20.20.360:FF:000001">
    <property type="entry name" value="Malate synthase"/>
    <property type="match status" value="1"/>
</dbReference>
<dbReference type="Pfam" id="PF01274">
    <property type="entry name" value="MS_TIM-barrel"/>
    <property type="match status" value="1"/>
</dbReference>
<evidence type="ECO:0000256" key="9">
    <source>
        <dbReference type="RuleBase" id="RU000555"/>
    </source>
</evidence>
<evidence type="ECO:0000256" key="1">
    <source>
        <dbReference type="ARBA" id="ARBA00006394"/>
    </source>
</evidence>
<dbReference type="EMBL" id="CP020563">
    <property type="protein sequence ID" value="ARF76147.1"/>
    <property type="molecule type" value="Genomic_DNA"/>
</dbReference>
<name>A0ABC8C057_9ACTN</name>
<feature type="domain" description="Malate synthase C-terminal" evidence="12">
    <location>
        <begin position="419"/>
        <end position="538"/>
    </location>
</feature>
<dbReference type="EC" id="2.3.3.9" evidence="2 9"/>
<dbReference type="FunFam" id="1.20.1220.12:FF:000001">
    <property type="entry name" value="Malate synthase"/>
    <property type="match status" value="1"/>
</dbReference>
<dbReference type="AlphaFoldDB" id="A0ABC8C057"/>
<dbReference type="RefSeq" id="WP_084751372.1">
    <property type="nucleotide sequence ID" value="NZ_CP020563.1"/>
</dbReference>
<evidence type="ECO:0000256" key="4">
    <source>
        <dbReference type="ARBA" id="ARBA00022532"/>
    </source>
</evidence>
<dbReference type="GO" id="GO:0006099">
    <property type="term" value="P:tricarboxylic acid cycle"/>
    <property type="evidence" value="ECO:0007669"/>
    <property type="project" value="UniProtKB-KW"/>
</dbReference>
<comment type="catalytic activity">
    <reaction evidence="6 9">
        <text>glyoxylate + acetyl-CoA + H2O = (S)-malate + CoA + H(+)</text>
        <dbReference type="Rhea" id="RHEA:18181"/>
        <dbReference type="ChEBI" id="CHEBI:15377"/>
        <dbReference type="ChEBI" id="CHEBI:15378"/>
        <dbReference type="ChEBI" id="CHEBI:15589"/>
        <dbReference type="ChEBI" id="CHEBI:36655"/>
        <dbReference type="ChEBI" id="CHEBI:57287"/>
        <dbReference type="ChEBI" id="CHEBI:57288"/>
        <dbReference type="EC" id="2.3.3.9"/>
    </reaction>
</comment>
<dbReference type="NCBIfam" id="TIGR01344">
    <property type="entry name" value="malate_syn_A"/>
    <property type="match status" value="1"/>
</dbReference>
<evidence type="ECO:0000259" key="12">
    <source>
        <dbReference type="Pfam" id="PF20659"/>
    </source>
</evidence>
<keyword evidence="5 9" id="KW-0808">Transferase</keyword>
<protein>
    <recommendedName>
        <fullName evidence="7 9">Malate synthase</fullName>
        <ecNumber evidence="2 9">2.3.3.9</ecNumber>
    </recommendedName>
</protein>
<evidence type="ECO:0000256" key="2">
    <source>
        <dbReference type="ARBA" id="ARBA00012636"/>
    </source>
</evidence>
<evidence type="ECO:0000313" key="13">
    <source>
        <dbReference type="EMBL" id="ARF76147.1"/>
    </source>
</evidence>
<comment type="similarity">
    <text evidence="1 9">Belongs to the malate synthase family.</text>
</comment>
<dbReference type="GO" id="GO:0004474">
    <property type="term" value="F:malate synthase activity"/>
    <property type="evidence" value="ECO:0007669"/>
    <property type="project" value="UniProtKB-EC"/>
</dbReference>
<dbReference type="InterPro" id="IPR048355">
    <property type="entry name" value="MS_C"/>
</dbReference>
<evidence type="ECO:0000256" key="7">
    <source>
        <dbReference type="ARBA" id="ARBA00068441"/>
    </source>
</evidence>
<dbReference type="InterPro" id="IPR006252">
    <property type="entry name" value="Malate_synthA"/>
</dbReference>
<dbReference type="KEGG" id="kab:B7C62_30640"/>
<evidence type="ECO:0000256" key="5">
    <source>
        <dbReference type="ARBA" id="ARBA00022679"/>
    </source>
</evidence>
<dbReference type="CDD" id="cd00727">
    <property type="entry name" value="malate_synt_A"/>
    <property type="match status" value="1"/>
</dbReference>
<dbReference type="InterPro" id="IPR011076">
    <property type="entry name" value="Malate_synth_sf"/>
</dbReference>
<evidence type="ECO:0000256" key="8">
    <source>
        <dbReference type="PIRSR" id="PIRSR001363-1"/>
    </source>
</evidence>
<dbReference type="InterPro" id="IPR044856">
    <property type="entry name" value="Malate_synth_C_sf"/>
</dbReference>
<reference evidence="13 14" key="1">
    <citation type="submission" date="2017-04" db="EMBL/GenBank/DDBJ databases">
        <title>The complete genome sequence of Streptomyces albolongus YIM 101047, the producer of novel bafilomycins and novel odoriferous sesquiterpenoids.</title>
        <authorList>
            <person name="Yin M."/>
            <person name="Jiang Y."/>
        </authorList>
    </citation>
    <scope>NUCLEOTIDE SEQUENCE [LARGE SCALE GENOMIC DNA]</scope>
    <source>
        <strain evidence="13 14">YIM 101047</strain>
    </source>
</reference>
<dbReference type="Proteomes" id="UP000192251">
    <property type="component" value="Chromosome"/>
</dbReference>
<dbReference type="PIRSF" id="PIRSF001363">
    <property type="entry name" value="Malate_synth"/>
    <property type="match status" value="1"/>
</dbReference>
<feature type="active site" description="Proton acceptor" evidence="8">
    <location>
        <position position="169"/>
    </location>
</feature>
<feature type="domain" description="Malate synthase N-terminal" evidence="11">
    <location>
        <begin position="18"/>
        <end position="70"/>
    </location>
</feature>
<feature type="active site" description="Proton donor" evidence="8">
    <location>
        <position position="453"/>
    </location>
</feature>
<dbReference type="Gene3D" id="1.20.1220.12">
    <property type="entry name" value="Malate synthase, domain III"/>
    <property type="match status" value="1"/>
</dbReference>